<dbReference type="SUPFAM" id="SSF88946">
    <property type="entry name" value="Sigma2 domain of RNA polymerase sigma factors"/>
    <property type="match status" value="1"/>
</dbReference>
<reference evidence="1 2" key="1">
    <citation type="submission" date="2016-05" db="EMBL/GenBank/DDBJ databases">
        <authorList>
            <person name="Lavstsen T."/>
            <person name="Jespersen J.S."/>
        </authorList>
    </citation>
    <scope>NUCLEOTIDE SEQUENCE [LARGE SCALE GENOMIC DNA]</scope>
    <source>
        <strain evidence="1 2">B7-9</strain>
    </source>
</reference>
<gene>
    <name evidence="1" type="ORF">A9Q02_11740</name>
</gene>
<dbReference type="GO" id="GO:0006352">
    <property type="term" value="P:DNA-templated transcription initiation"/>
    <property type="evidence" value="ECO:0007669"/>
    <property type="project" value="InterPro"/>
</dbReference>
<dbReference type="AlphaFoldDB" id="A0A2H3KNB1"/>
<evidence type="ECO:0000313" key="1">
    <source>
        <dbReference type="EMBL" id="PDV99612.1"/>
    </source>
</evidence>
<dbReference type="RefSeq" id="WP_097651777.1">
    <property type="nucleotide sequence ID" value="NZ_LYXE01000066.1"/>
</dbReference>
<dbReference type="Proteomes" id="UP000220922">
    <property type="component" value="Unassembled WGS sequence"/>
</dbReference>
<accession>A0A2H3KNB1</accession>
<proteinExistence type="predicted"/>
<organism evidence="1 2">
    <name type="scientific">Candidatus Chloroploca asiatica</name>
    <dbReference type="NCBI Taxonomy" id="1506545"/>
    <lineage>
        <taxon>Bacteria</taxon>
        <taxon>Bacillati</taxon>
        <taxon>Chloroflexota</taxon>
        <taxon>Chloroflexia</taxon>
        <taxon>Chloroflexales</taxon>
        <taxon>Chloroflexineae</taxon>
        <taxon>Oscillochloridaceae</taxon>
        <taxon>Candidatus Chloroploca</taxon>
    </lineage>
</organism>
<protein>
    <submittedName>
        <fullName evidence="1">Uncharacterized protein</fullName>
    </submittedName>
</protein>
<dbReference type="InterPro" id="IPR013325">
    <property type="entry name" value="RNA_pol_sigma_r2"/>
</dbReference>
<comment type="caution">
    <text evidence="1">The sequence shown here is derived from an EMBL/GenBank/DDBJ whole genome shotgun (WGS) entry which is preliminary data.</text>
</comment>
<dbReference type="GO" id="GO:0003700">
    <property type="term" value="F:DNA-binding transcription factor activity"/>
    <property type="evidence" value="ECO:0007669"/>
    <property type="project" value="InterPro"/>
</dbReference>
<evidence type="ECO:0000313" key="2">
    <source>
        <dbReference type="Proteomes" id="UP000220922"/>
    </source>
</evidence>
<name>A0A2H3KNB1_9CHLR</name>
<keyword evidence="2" id="KW-1185">Reference proteome</keyword>
<dbReference type="Gene3D" id="1.10.1740.10">
    <property type="match status" value="1"/>
</dbReference>
<dbReference type="EMBL" id="LYXE01000066">
    <property type="protein sequence ID" value="PDV99612.1"/>
    <property type="molecule type" value="Genomic_DNA"/>
</dbReference>
<sequence>MDASSPSDPATPLGSLPLDDLHSRCEAQLAAFQQSRDNRQDSRSCEEILRRAANRDEAAFERLWLISIPLVRKLCPARCRPDLDDLQQEVAINLLRKFRHLTSPYQARSFAEYRTYLHTTVFHTCLKMPRQSPNIALEALRFEPGQAATDTVMRHAFYERCLVLLPDELHREAFRRRFVLDEDPETIAAALRDRDASLTIKVVYRLIERSIKLLAKLPEVGDMLESDGGNAL</sequence>
<dbReference type="OrthoDB" id="154759at2"/>